<dbReference type="AlphaFoldDB" id="A0A2M7Q8C9"/>
<reference evidence="3" key="1">
    <citation type="submission" date="2017-09" db="EMBL/GenBank/DDBJ databases">
        <title>Depth-based differentiation of microbial function through sediment-hosted aquifers and enrichment of novel symbionts in the deep terrestrial subsurface.</title>
        <authorList>
            <person name="Probst A.J."/>
            <person name="Ladd B."/>
            <person name="Jarett J.K."/>
            <person name="Geller-Mcgrath D.E."/>
            <person name="Sieber C.M.K."/>
            <person name="Emerson J.B."/>
            <person name="Anantharaman K."/>
            <person name="Thomas B.C."/>
            <person name="Malmstrom R."/>
            <person name="Stieglmeier M."/>
            <person name="Klingl A."/>
            <person name="Woyke T."/>
            <person name="Ryan C.M."/>
            <person name="Banfield J.F."/>
        </authorList>
    </citation>
    <scope>NUCLEOTIDE SEQUENCE [LARGE SCALE GENOMIC DNA]</scope>
</reference>
<sequence length="97" mass="11307">MNQIKIKNKLVEFSKLELEKKIDFLREAIDDAQKEAASHKGRMKSRYDTFKEEAQAAVGSYEKQLFDIRQLLSFINEIPFEITNKIKLGSIIETNKN</sequence>
<feature type="coiled-coil region" evidence="1">
    <location>
        <begin position="15"/>
        <end position="42"/>
    </location>
</feature>
<accession>A0A2M7Q8C9</accession>
<dbReference type="EMBL" id="PFKZ01000071">
    <property type="protein sequence ID" value="PIY59429.1"/>
    <property type="molecule type" value="Genomic_DNA"/>
</dbReference>
<dbReference type="Proteomes" id="UP000230363">
    <property type="component" value="Unassembled WGS sequence"/>
</dbReference>
<organism evidence="2 3">
    <name type="scientific">Candidatus Wolfebacteria bacterium CG_4_10_14_0_8_um_filter_37_11</name>
    <dbReference type="NCBI Taxonomy" id="1975062"/>
    <lineage>
        <taxon>Bacteria</taxon>
        <taxon>Candidatus Wolfeibacteriota</taxon>
    </lineage>
</organism>
<keyword evidence="1" id="KW-0175">Coiled coil</keyword>
<protein>
    <submittedName>
        <fullName evidence="2">Uncharacterized protein</fullName>
    </submittedName>
</protein>
<evidence type="ECO:0000313" key="2">
    <source>
        <dbReference type="EMBL" id="PIY59429.1"/>
    </source>
</evidence>
<name>A0A2M7Q8C9_9BACT</name>
<evidence type="ECO:0000313" key="3">
    <source>
        <dbReference type="Proteomes" id="UP000230363"/>
    </source>
</evidence>
<gene>
    <name evidence="2" type="ORF">COY96_01905</name>
</gene>
<proteinExistence type="predicted"/>
<comment type="caution">
    <text evidence="2">The sequence shown here is derived from an EMBL/GenBank/DDBJ whole genome shotgun (WGS) entry which is preliminary data.</text>
</comment>
<evidence type="ECO:0000256" key="1">
    <source>
        <dbReference type="SAM" id="Coils"/>
    </source>
</evidence>